<dbReference type="Gene3D" id="3.40.50.300">
    <property type="entry name" value="P-loop containing nucleotide triphosphate hydrolases"/>
    <property type="match status" value="1"/>
</dbReference>
<dbReference type="AlphaFoldDB" id="A0A0E3Q4L9"/>
<dbReference type="GO" id="GO:0015658">
    <property type="term" value="F:branched-chain amino acid transmembrane transporter activity"/>
    <property type="evidence" value="ECO:0007669"/>
    <property type="project" value="TreeGrafter"/>
</dbReference>
<evidence type="ECO:0000256" key="1">
    <source>
        <dbReference type="ARBA" id="ARBA00005417"/>
    </source>
</evidence>
<dbReference type="PATRIC" id="fig|1434123.4.peg.1629"/>
<protein>
    <submittedName>
        <fullName evidence="5">Branched-chain amino acid transport ATP-binding protein LivF</fullName>
    </submittedName>
</protein>
<organism evidence="5 6">
    <name type="scientific">Methanosarcina vacuolata Z-761</name>
    <dbReference type="NCBI Taxonomy" id="1434123"/>
    <lineage>
        <taxon>Archaea</taxon>
        <taxon>Methanobacteriati</taxon>
        <taxon>Methanobacteriota</taxon>
        <taxon>Stenosarchaea group</taxon>
        <taxon>Methanomicrobia</taxon>
        <taxon>Methanosarcinales</taxon>
        <taxon>Methanosarcinaceae</taxon>
        <taxon>Methanosarcina</taxon>
    </lineage>
</organism>
<dbReference type="EMBL" id="CP009520">
    <property type="protein sequence ID" value="AKB43638.1"/>
    <property type="molecule type" value="Genomic_DNA"/>
</dbReference>
<feature type="domain" description="ABC transporter" evidence="4">
    <location>
        <begin position="3"/>
        <end position="87"/>
    </location>
</feature>
<keyword evidence="5" id="KW-0547">Nucleotide-binding</keyword>
<dbReference type="Proteomes" id="UP000033096">
    <property type="component" value="Chromosome"/>
</dbReference>
<sequence length="159" mass="17888">MGIAYLPQIENIFTNLTVEENLKIAGYILENGEYRDQLDLALEVFPELTTKLKQKGGTLNGGERQFLAIASALIKKAELLILDEPTAMLSPRFANDTFQKILELKETFGLTVLIVEQNVKKALEISDNAYMLMNGRIVFEGKSEELLGHEKFENFCMGI</sequence>
<evidence type="ECO:0000313" key="5">
    <source>
        <dbReference type="EMBL" id="AKB43638.1"/>
    </source>
</evidence>
<reference evidence="5 6" key="1">
    <citation type="submission" date="2014-07" db="EMBL/GenBank/DDBJ databases">
        <title>Methanogenic archaea and the global carbon cycle.</title>
        <authorList>
            <person name="Henriksen J.R."/>
            <person name="Luke J."/>
            <person name="Reinhart S."/>
            <person name="Benedict M.N."/>
            <person name="Youngblut N.D."/>
            <person name="Metcalf M.E."/>
            <person name="Whitaker R.J."/>
            <person name="Metcalf W.W."/>
        </authorList>
    </citation>
    <scope>NUCLEOTIDE SEQUENCE [LARGE SCALE GENOMIC DNA]</scope>
    <source>
        <strain evidence="5 6">Z-761</strain>
    </source>
</reference>
<dbReference type="Pfam" id="PF00005">
    <property type="entry name" value="ABC_tran"/>
    <property type="match status" value="1"/>
</dbReference>
<dbReference type="KEGG" id="mvc:MSVAZ_1369"/>
<dbReference type="InterPro" id="IPR027417">
    <property type="entry name" value="P-loop_NTPase"/>
</dbReference>
<dbReference type="GO" id="GO:0016887">
    <property type="term" value="F:ATP hydrolysis activity"/>
    <property type="evidence" value="ECO:0007669"/>
    <property type="project" value="InterPro"/>
</dbReference>
<keyword evidence="5" id="KW-0067">ATP-binding</keyword>
<name>A0A0E3Q4L9_9EURY</name>
<dbReference type="PANTHER" id="PTHR43820:SF7">
    <property type="entry name" value="BRANCHED-CHAIN AMINO ACID TRANSPORT ATP-BINDING PROTEIN LIVF-RELATED"/>
    <property type="match status" value="1"/>
</dbReference>
<dbReference type="InterPro" id="IPR003439">
    <property type="entry name" value="ABC_transporter-like_ATP-bd"/>
</dbReference>
<dbReference type="SUPFAM" id="SSF52540">
    <property type="entry name" value="P-loop containing nucleoside triphosphate hydrolases"/>
    <property type="match status" value="1"/>
</dbReference>
<dbReference type="GeneID" id="24809789"/>
<proteinExistence type="inferred from homology"/>
<evidence type="ECO:0000313" key="6">
    <source>
        <dbReference type="Proteomes" id="UP000033096"/>
    </source>
</evidence>
<dbReference type="STRING" id="1434123.MSVAZ_1369"/>
<dbReference type="InterPro" id="IPR052156">
    <property type="entry name" value="BCAA_Transport_ATP-bd_LivF"/>
</dbReference>
<dbReference type="GO" id="GO:0015807">
    <property type="term" value="P:L-amino acid transport"/>
    <property type="evidence" value="ECO:0007669"/>
    <property type="project" value="TreeGrafter"/>
</dbReference>
<evidence type="ECO:0000256" key="3">
    <source>
        <dbReference type="ARBA" id="ARBA00022970"/>
    </source>
</evidence>
<evidence type="ECO:0000259" key="4">
    <source>
        <dbReference type="Pfam" id="PF00005"/>
    </source>
</evidence>
<comment type="similarity">
    <text evidence="1">Belongs to the ABC transporter superfamily.</text>
</comment>
<dbReference type="RefSeq" id="WP_048119775.1">
    <property type="nucleotide sequence ID" value="NZ_CP009520.1"/>
</dbReference>
<keyword evidence="3" id="KW-0029">Amino-acid transport</keyword>
<dbReference type="GO" id="GO:0005524">
    <property type="term" value="F:ATP binding"/>
    <property type="evidence" value="ECO:0007669"/>
    <property type="project" value="UniProtKB-KW"/>
</dbReference>
<keyword evidence="6" id="KW-1185">Reference proteome</keyword>
<dbReference type="PANTHER" id="PTHR43820">
    <property type="entry name" value="HIGH-AFFINITY BRANCHED-CHAIN AMINO ACID TRANSPORT ATP-BINDING PROTEIN LIVF"/>
    <property type="match status" value="1"/>
</dbReference>
<dbReference type="SMR" id="A0A0E3Q4L9"/>
<keyword evidence="2" id="KW-0813">Transport</keyword>
<gene>
    <name evidence="5" type="ORF">MSVAZ_1369</name>
</gene>
<evidence type="ECO:0000256" key="2">
    <source>
        <dbReference type="ARBA" id="ARBA00022448"/>
    </source>
</evidence>
<dbReference type="HOGENOM" id="CLU_000604_1_2_2"/>
<accession>A0A0E3Q4L9</accession>